<keyword evidence="4" id="KW-0804">Transcription</keyword>
<dbReference type="SUPFAM" id="SSF101936">
    <property type="entry name" value="DNA-binding pseudobarrel domain"/>
    <property type="match status" value="1"/>
</dbReference>
<dbReference type="AlphaFoldDB" id="A0A6V7NQ96"/>
<dbReference type="PANTHER" id="PTHR31391">
    <property type="entry name" value="B3 DOMAIN-CONTAINING PROTEIN OS11G0197600-RELATED"/>
    <property type="match status" value="1"/>
</dbReference>
<keyword evidence="2" id="KW-0805">Transcription regulation</keyword>
<dbReference type="EMBL" id="LR862141">
    <property type="protein sequence ID" value="CAD1820799.1"/>
    <property type="molecule type" value="Genomic_DNA"/>
</dbReference>
<dbReference type="GO" id="GO:0003677">
    <property type="term" value="F:DNA binding"/>
    <property type="evidence" value="ECO:0007669"/>
    <property type="project" value="UniProtKB-KW"/>
</dbReference>
<evidence type="ECO:0000256" key="2">
    <source>
        <dbReference type="ARBA" id="ARBA00023015"/>
    </source>
</evidence>
<dbReference type="InterPro" id="IPR003340">
    <property type="entry name" value="B3_DNA-bd"/>
</dbReference>
<accession>A0A6V7NQ96</accession>
<organism evidence="8">
    <name type="scientific">Ananas comosus var. bracteatus</name>
    <name type="common">red pineapple</name>
    <dbReference type="NCBI Taxonomy" id="296719"/>
    <lineage>
        <taxon>Eukaryota</taxon>
        <taxon>Viridiplantae</taxon>
        <taxon>Streptophyta</taxon>
        <taxon>Embryophyta</taxon>
        <taxon>Tracheophyta</taxon>
        <taxon>Spermatophyta</taxon>
        <taxon>Magnoliopsida</taxon>
        <taxon>Liliopsida</taxon>
        <taxon>Poales</taxon>
        <taxon>Bromeliaceae</taxon>
        <taxon>Bromelioideae</taxon>
        <taxon>Ananas</taxon>
    </lineage>
</organism>
<evidence type="ECO:0000256" key="3">
    <source>
        <dbReference type="ARBA" id="ARBA00023125"/>
    </source>
</evidence>
<dbReference type="Pfam" id="PF02362">
    <property type="entry name" value="B3"/>
    <property type="match status" value="1"/>
</dbReference>
<evidence type="ECO:0000313" key="8">
    <source>
        <dbReference type="EMBL" id="CAD1820799.1"/>
    </source>
</evidence>
<dbReference type="InterPro" id="IPR044837">
    <property type="entry name" value="REM16-like"/>
</dbReference>
<dbReference type="Gene3D" id="2.40.330.10">
    <property type="entry name" value="DNA-binding pseudobarrel domain"/>
    <property type="match status" value="1"/>
</dbReference>
<feature type="region of interest" description="Disordered" evidence="6">
    <location>
        <begin position="1"/>
        <end position="50"/>
    </location>
</feature>
<evidence type="ECO:0000256" key="4">
    <source>
        <dbReference type="ARBA" id="ARBA00023163"/>
    </source>
</evidence>
<keyword evidence="5" id="KW-0539">Nucleus</keyword>
<sequence>MSQVPAFSYSNAAPCDSDIRRSSRRTAATENSFSSQESTNHATATEDDSGPLLGKPFFTAILTKSQVQSPYQMAIPAKFYKFLPATCAPATLSCGSSSWKVNYIGDRGFRRFDSDWKHFATDSKLRVGDALVFELVDEAKLKFRVRILRGDVPEMFAAGGDSSDSPIVID</sequence>
<dbReference type="PANTHER" id="PTHR31391:SF64">
    <property type="entry name" value="B3 DOMAIN-CONTAINING PROTEIN OS06G0112300"/>
    <property type="match status" value="1"/>
</dbReference>
<proteinExistence type="predicted"/>
<reference evidence="8" key="1">
    <citation type="submission" date="2020-07" db="EMBL/GenBank/DDBJ databases">
        <authorList>
            <person name="Lin J."/>
        </authorList>
    </citation>
    <scope>NUCLEOTIDE SEQUENCE</scope>
</reference>
<evidence type="ECO:0000259" key="7">
    <source>
        <dbReference type="PROSITE" id="PS50863"/>
    </source>
</evidence>
<gene>
    <name evidence="8" type="ORF">CB5_LOCUS4010</name>
</gene>
<keyword evidence="3" id="KW-0238">DNA-binding</keyword>
<dbReference type="InterPro" id="IPR015300">
    <property type="entry name" value="DNA-bd_pseudobarrel_sf"/>
</dbReference>
<feature type="domain" description="TF-B3" evidence="7">
    <location>
        <begin position="58"/>
        <end position="151"/>
    </location>
</feature>
<dbReference type="SMART" id="SM01019">
    <property type="entry name" value="B3"/>
    <property type="match status" value="1"/>
</dbReference>
<comment type="subcellular location">
    <subcellularLocation>
        <location evidence="1">Nucleus</location>
    </subcellularLocation>
</comment>
<evidence type="ECO:0000256" key="1">
    <source>
        <dbReference type="ARBA" id="ARBA00004123"/>
    </source>
</evidence>
<feature type="compositionally biased region" description="Polar residues" evidence="6">
    <location>
        <begin position="1"/>
        <end position="11"/>
    </location>
</feature>
<evidence type="ECO:0000256" key="5">
    <source>
        <dbReference type="ARBA" id="ARBA00023242"/>
    </source>
</evidence>
<dbReference type="GO" id="GO:0005634">
    <property type="term" value="C:nucleus"/>
    <property type="evidence" value="ECO:0007669"/>
    <property type="project" value="UniProtKB-SubCell"/>
</dbReference>
<feature type="compositionally biased region" description="Polar residues" evidence="6">
    <location>
        <begin position="25"/>
        <end position="43"/>
    </location>
</feature>
<dbReference type="CDD" id="cd10017">
    <property type="entry name" value="B3_DNA"/>
    <property type="match status" value="1"/>
</dbReference>
<evidence type="ECO:0000256" key="6">
    <source>
        <dbReference type="SAM" id="MobiDB-lite"/>
    </source>
</evidence>
<protein>
    <recommendedName>
        <fullName evidence="7">TF-B3 domain-containing protein</fullName>
    </recommendedName>
</protein>
<name>A0A6V7NQ96_ANACO</name>
<dbReference type="PROSITE" id="PS50863">
    <property type="entry name" value="B3"/>
    <property type="match status" value="1"/>
</dbReference>